<dbReference type="InterPro" id="IPR015943">
    <property type="entry name" value="WD40/YVTN_repeat-like_dom_sf"/>
</dbReference>
<dbReference type="InterPro" id="IPR036322">
    <property type="entry name" value="WD40_repeat_dom_sf"/>
</dbReference>
<feature type="compositionally biased region" description="Polar residues" evidence="2">
    <location>
        <begin position="529"/>
        <end position="539"/>
    </location>
</feature>
<keyword evidence="5" id="KW-1185">Reference proteome</keyword>
<dbReference type="PANTHER" id="PTHR43991:SF9">
    <property type="entry name" value="DUF2415 DOMAIN-CONTAINING PROTEIN"/>
    <property type="match status" value="1"/>
</dbReference>
<feature type="compositionally biased region" description="Acidic residues" evidence="2">
    <location>
        <begin position="516"/>
        <end position="527"/>
    </location>
</feature>
<dbReference type="InParanoid" id="J4I9X3"/>
<evidence type="ECO:0000313" key="5">
    <source>
        <dbReference type="Proteomes" id="UP000006352"/>
    </source>
</evidence>
<evidence type="ECO:0000313" key="4">
    <source>
        <dbReference type="EMBL" id="CCM01911.1"/>
    </source>
</evidence>
<organism evidence="4 5">
    <name type="scientific">Fibroporia radiculosa</name>
    <dbReference type="NCBI Taxonomy" id="599839"/>
    <lineage>
        <taxon>Eukaryota</taxon>
        <taxon>Fungi</taxon>
        <taxon>Dikarya</taxon>
        <taxon>Basidiomycota</taxon>
        <taxon>Agaricomycotina</taxon>
        <taxon>Agaricomycetes</taxon>
        <taxon>Polyporales</taxon>
        <taxon>Fibroporiaceae</taxon>
        <taxon>Fibroporia</taxon>
    </lineage>
</organism>
<accession>J4I9X3</accession>
<feature type="repeat" description="WD" evidence="1">
    <location>
        <begin position="270"/>
        <end position="302"/>
    </location>
</feature>
<proteinExistence type="predicted"/>
<protein>
    <recommendedName>
        <fullName evidence="3">DUF2415 domain-containing protein</fullName>
    </recommendedName>
</protein>
<evidence type="ECO:0000259" key="3">
    <source>
        <dbReference type="Pfam" id="PF10313"/>
    </source>
</evidence>
<feature type="region of interest" description="Disordered" evidence="2">
    <location>
        <begin position="499"/>
        <end position="597"/>
    </location>
</feature>
<dbReference type="GeneID" id="24096822"/>
<evidence type="ECO:0000256" key="2">
    <source>
        <dbReference type="SAM" id="MobiDB-lite"/>
    </source>
</evidence>
<feature type="region of interest" description="Disordered" evidence="2">
    <location>
        <begin position="306"/>
        <end position="326"/>
    </location>
</feature>
<dbReference type="AlphaFoldDB" id="J4I9X3"/>
<feature type="compositionally biased region" description="Basic and acidic residues" evidence="2">
    <location>
        <begin position="499"/>
        <end position="513"/>
    </location>
</feature>
<name>J4I9X3_9APHY</name>
<keyword evidence="1" id="KW-0853">WD repeat</keyword>
<feature type="compositionally biased region" description="Basic residues" evidence="2">
    <location>
        <begin position="439"/>
        <end position="449"/>
    </location>
</feature>
<dbReference type="Gene3D" id="2.130.10.10">
    <property type="entry name" value="YVTN repeat-like/Quinoprotein amine dehydrogenase"/>
    <property type="match status" value="1"/>
</dbReference>
<dbReference type="PANTHER" id="PTHR43991">
    <property type="entry name" value="WD REPEAT PROTEIN (AFU_ORTHOLOGUE AFUA_8G05640)-RELATED"/>
    <property type="match status" value="1"/>
</dbReference>
<dbReference type="EMBL" id="HE797055">
    <property type="protein sequence ID" value="CCM01911.1"/>
    <property type="molecule type" value="Genomic_DNA"/>
</dbReference>
<dbReference type="OrthoDB" id="64353at2759"/>
<feature type="domain" description="DUF2415" evidence="3">
    <location>
        <begin position="340"/>
        <end position="378"/>
    </location>
</feature>
<dbReference type="PROSITE" id="PS50082">
    <property type="entry name" value="WD_REPEATS_2"/>
    <property type="match status" value="1"/>
</dbReference>
<dbReference type="Pfam" id="PF10313">
    <property type="entry name" value="DUF2415"/>
    <property type="match status" value="1"/>
</dbReference>
<gene>
    <name evidence="4" type="ORF">FIBRA_03982</name>
</gene>
<feature type="region of interest" description="Disordered" evidence="2">
    <location>
        <begin position="385"/>
        <end position="416"/>
    </location>
</feature>
<feature type="region of interest" description="Disordered" evidence="2">
    <location>
        <begin position="431"/>
        <end position="459"/>
    </location>
</feature>
<dbReference type="Proteomes" id="UP000006352">
    <property type="component" value="Unassembled WGS sequence"/>
</dbReference>
<dbReference type="InterPro" id="IPR001680">
    <property type="entry name" value="WD40_rpt"/>
</dbReference>
<dbReference type="InterPro" id="IPR019417">
    <property type="entry name" value="DUF2415"/>
</dbReference>
<dbReference type="SUPFAM" id="SSF50978">
    <property type="entry name" value="WD40 repeat-like"/>
    <property type="match status" value="1"/>
</dbReference>
<dbReference type="HOGENOM" id="CLU_005870_0_0_1"/>
<sequence>MARGAPSLLVYPTPSAASPARVTIGHVQLRDVLICPHEKGIVTYPQNNFAIVEHDILLPDSTPRQLAELDFIPNSIAALNLPNSNDTLLAAGGQDAELYLSLFSSTIHARRPDGLSCGPTRGFGRKRWEFKVPIEHGSINNSVLLTSLNLAGSHESSVEPRVIISNNDRTVKFFDVAVRNSGKGASGASMLRDVGQLRLDVPVNHSSISPDGRTLLCVGDSPDVFLHRVTGGSRITVSPIMTLSLAPYISFNSSYTFQHASGPTVPASFSTSFSGDGSKFAVASQEGVVAVWDVRSTKPLKVIQTDKTRPSRAGSGAASGWLDGPWDWTRGTTNAPGWGVRSIKFSPAGTGREVMTFTEHTSLLHVVDARTFETEEIVRMPDFEIPAPSQAPLPRPRSISPPFHNSTSAEVLPPPPPRIVLFSGALEDTFRIPTESSNGRRRLRSGRRPQGREDAGIDEDVDGIVVIPPLGDPRIEDDVRRLLGRHGLRTRAAILDQQLRDDGVGERGTHEQGDGAGEEMDVDELESDCFSSHTPSRASSPVPPTMQPSSTRLTDHLRLSRPGLLARRESTGPYSTRRSAGALARRHRRSTQAEGAADVDQDLAGTCFDPSGTCVYVASIKGIAEWSVRGAEQRWWTDPSWA</sequence>
<dbReference type="RefSeq" id="XP_012181194.1">
    <property type="nucleotide sequence ID" value="XM_012325804.1"/>
</dbReference>
<evidence type="ECO:0000256" key="1">
    <source>
        <dbReference type="PROSITE-ProRule" id="PRU00221"/>
    </source>
</evidence>
<reference evidence="4 5" key="1">
    <citation type="journal article" date="2012" name="Appl. Environ. Microbiol.">
        <title>Short-read sequencing for genomic analysis of the brown rot fungus Fibroporia radiculosa.</title>
        <authorList>
            <person name="Tang J.D."/>
            <person name="Perkins A.D."/>
            <person name="Sonstegard T.S."/>
            <person name="Schroeder S.G."/>
            <person name="Burgess S.C."/>
            <person name="Diehl S.V."/>
        </authorList>
    </citation>
    <scope>NUCLEOTIDE SEQUENCE [LARGE SCALE GENOMIC DNA]</scope>
    <source>
        <strain evidence="4 5">TFFH 294</strain>
    </source>
</reference>
<dbReference type="STRING" id="599839.J4I9X3"/>